<dbReference type="InterPro" id="IPR052935">
    <property type="entry name" value="Mg2+_PAP"/>
</dbReference>
<reference evidence="3 4" key="2">
    <citation type="journal article" date="2013" name="IMA Fungus">
        <title>IMA Genome-F 1: Ceratocystis fimbriata: Draft nuclear genome sequence for the plant pathogen, Ceratocystis fimbriata.</title>
        <authorList>
            <person name="Wilken P.M."/>
            <person name="Steenkamp E.T."/>
            <person name="Wingfield M.J."/>
            <person name="de Beer Z.W."/>
            <person name="Wingfield B.D."/>
        </authorList>
    </citation>
    <scope>NUCLEOTIDE SEQUENCE [LARGE SCALE GENOMIC DNA]</scope>
    <source>
        <strain evidence="3 4">CBS 114723</strain>
    </source>
</reference>
<dbReference type="PANTHER" id="PTHR28208:SF3">
    <property type="entry name" value="PHOSPHATIDATE PHOSPHATASE APP1"/>
    <property type="match status" value="1"/>
</dbReference>
<evidence type="ECO:0000313" key="4">
    <source>
        <dbReference type="Proteomes" id="UP000222788"/>
    </source>
</evidence>
<feature type="domain" description="Phosphatidate phosphatase APP1 catalytic" evidence="2">
    <location>
        <begin position="321"/>
        <end position="470"/>
    </location>
</feature>
<name>A0A2C5XHA7_9PEZI</name>
<evidence type="ECO:0000313" key="3">
    <source>
        <dbReference type="EMBL" id="PHH55450.1"/>
    </source>
</evidence>
<feature type="compositionally biased region" description="Polar residues" evidence="1">
    <location>
        <begin position="638"/>
        <end position="660"/>
    </location>
</feature>
<sequence length="815" mass="88837">MSWTSFATGSSSDLNGSAQRSSRRQKLAAMAGNVYRAGATAVDGIRETYAQSRDAWAYDVTNMEPMSTVFPECGIVSQGDDSILIFPTYAKPHSRPKIPRRYTVEGDGLSDSGVRDDEAWIAEWERTADKNAICDVDVRGWLYSPQRPPLTKRMRLMVALARSMSGIPVARQDQSLTSDEAAMEAEAMAEIDRFGAGSMTSKSSSTTSLGPSLARRTTASTTGSSSMEMTAEEIEIANDILMKRISPFLTSPIYQTPVSVFFYDGNNSQSQTFYTDDSGHFRGRVALRFVPTNMRILANVDMNNSGLSKTIKVKMTQAHGISVISDIDDTIKYSNVTGGPREILRNTFVRDLNTLSIDGVSQWYNAMAALGVSFHYCSNSPWQVWPLLATFFHISNLPHGSMHLKQYNGMLQGMWESAADRKRPSLERLLLDFPQRRFLLIGDSGEADLELYTDLALLYPENIIGIFIRDITTPETQKAAVSRISQAANGPREQPKLVSPPPTRLGAASDTSLKKEILPPPISAFVKSTASQVSTPAPPQLPIRPNWDQREFNPALKKHSSQASLSVQQTLDPPHPGLPKKTQIKPKPPRPVKPVNLQAKVADPLTGSPNATSLLGSAPTTVLPVAQNKSPSAGLRTATHTPYKSNSEIDLRSCASNGQKKNGLPRDLVQLPPPPPPPRRRTAQSILPPPAPAASMGTGAESRSKSNIAASTASAANTATQTSNAIHEKSMNHHHHHHPHLTPALAPVAAMSSAAAAASPEAQTPAAVQRKIEVWQARLKDAHWKLDGIRVPLYTWRDGHEVEETAMKIIKSYNP</sequence>
<feature type="region of interest" description="Disordered" evidence="1">
    <location>
        <begin position="556"/>
        <end position="594"/>
    </location>
</feature>
<feature type="region of interest" description="Disordered" evidence="1">
    <location>
        <begin position="1"/>
        <end position="21"/>
    </location>
</feature>
<dbReference type="InterPro" id="IPR019236">
    <property type="entry name" value="APP1_cat"/>
</dbReference>
<feature type="compositionally biased region" description="Polar residues" evidence="1">
    <location>
        <begin position="1"/>
        <end position="20"/>
    </location>
</feature>
<dbReference type="Proteomes" id="UP000222788">
    <property type="component" value="Unassembled WGS sequence"/>
</dbReference>
<dbReference type="AlphaFoldDB" id="A0A2C5XHA7"/>
<dbReference type="PANTHER" id="PTHR28208">
    <property type="entry name" value="PHOSPHATIDATE PHOSPHATASE APP1"/>
    <property type="match status" value="1"/>
</dbReference>
<organism evidence="3 4">
    <name type="scientific">Ceratocystis fimbriata CBS 114723</name>
    <dbReference type="NCBI Taxonomy" id="1035309"/>
    <lineage>
        <taxon>Eukaryota</taxon>
        <taxon>Fungi</taxon>
        <taxon>Dikarya</taxon>
        <taxon>Ascomycota</taxon>
        <taxon>Pezizomycotina</taxon>
        <taxon>Sordariomycetes</taxon>
        <taxon>Hypocreomycetidae</taxon>
        <taxon>Microascales</taxon>
        <taxon>Ceratocystidaceae</taxon>
        <taxon>Ceratocystis</taxon>
    </lineage>
</organism>
<dbReference type="InterPro" id="IPR017210">
    <property type="entry name" value="APP1"/>
</dbReference>
<dbReference type="GO" id="GO:0008195">
    <property type="term" value="F:phosphatidate phosphatase activity"/>
    <property type="evidence" value="ECO:0007669"/>
    <property type="project" value="InterPro"/>
</dbReference>
<feature type="region of interest" description="Disordered" evidence="1">
    <location>
        <begin position="625"/>
        <end position="721"/>
    </location>
</feature>
<protein>
    <submittedName>
        <fullName evidence="3">Uncharacterized protein C29B5.04c</fullName>
    </submittedName>
</protein>
<dbReference type="PIRSF" id="PIRSF037464">
    <property type="entry name" value="UCP037464_APP1"/>
    <property type="match status" value="1"/>
</dbReference>
<proteinExistence type="predicted"/>
<evidence type="ECO:0000256" key="1">
    <source>
        <dbReference type="SAM" id="MobiDB-lite"/>
    </source>
</evidence>
<feature type="compositionally biased region" description="Low complexity" evidence="1">
    <location>
        <begin position="198"/>
        <end position="227"/>
    </location>
</feature>
<evidence type="ECO:0000259" key="2">
    <source>
        <dbReference type="Pfam" id="PF09949"/>
    </source>
</evidence>
<feature type="compositionally biased region" description="Polar residues" evidence="1">
    <location>
        <begin position="561"/>
        <end position="571"/>
    </location>
</feature>
<feature type="region of interest" description="Disordered" evidence="1">
    <location>
        <begin position="195"/>
        <end position="227"/>
    </location>
</feature>
<dbReference type="EMBL" id="APWK03000011">
    <property type="protein sequence ID" value="PHH55450.1"/>
    <property type="molecule type" value="Genomic_DNA"/>
</dbReference>
<accession>A0A2C5XHA7</accession>
<dbReference type="GO" id="GO:0030479">
    <property type="term" value="C:actin cortical patch"/>
    <property type="evidence" value="ECO:0007669"/>
    <property type="project" value="TreeGrafter"/>
</dbReference>
<dbReference type="OrthoDB" id="10259843at2759"/>
<comment type="caution">
    <text evidence="3">The sequence shown here is derived from an EMBL/GenBank/DDBJ whole genome shotgun (WGS) entry which is preliminary data.</text>
</comment>
<feature type="compositionally biased region" description="Low complexity" evidence="1">
    <location>
        <begin position="706"/>
        <end position="721"/>
    </location>
</feature>
<gene>
    <name evidence="3" type="ORF">CFIMG_007287RA00001</name>
</gene>
<dbReference type="STRING" id="1035309.A0A2C5XHA7"/>
<reference evidence="3 4" key="1">
    <citation type="journal article" date="2013" name="Fungal Biol.">
        <title>Analysis of microsatellite markers in the genome of the plant pathogen Ceratocystis fimbriata.</title>
        <authorList>
            <person name="Simpson M.C."/>
            <person name="Wilken P.M."/>
            <person name="Coetzee M.P."/>
            <person name="Wingfield M.J."/>
            <person name="Wingfield B.D."/>
        </authorList>
    </citation>
    <scope>NUCLEOTIDE SEQUENCE [LARGE SCALE GENOMIC DNA]</scope>
    <source>
        <strain evidence="3 4">CBS 114723</strain>
    </source>
</reference>
<feature type="region of interest" description="Disordered" evidence="1">
    <location>
        <begin position="485"/>
        <end position="513"/>
    </location>
</feature>
<dbReference type="Pfam" id="PF09949">
    <property type="entry name" value="APP1_cat"/>
    <property type="match status" value="1"/>
</dbReference>
<keyword evidence="4" id="KW-1185">Reference proteome</keyword>